<dbReference type="Proteomes" id="UP001652740">
    <property type="component" value="Unplaced"/>
</dbReference>
<dbReference type="Pfam" id="PF17778">
    <property type="entry name" value="WHD_BLACT"/>
    <property type="match status" value="1"/>
</dbReference>
<keyword evidence="5" id="KW-0732">Signal</keyword>
<dbReference type="InterPro" id="IPR001279">
    <property type="entry name" value="Metallo-B-lactamas"/>
</dbReference>
<dbReference type="RefSeq" id="XP_026757012.3">
    <property type="nucleotide sequence ID" value="XM_026901211.3"/>
</dbReference>
<dbReference type="SMART" id="SM00849">
    <property type="entry name" value="Lactamase_B"/>
    <property type="match status" value="1"/>
</dbReference>
<dbReference type="InterPro" id="IPR047921">
    <property type="entry name" value="LACTB2-like_MBL-fold"/>
</dbReference>
<name>A0A6J1WP53_GALME</name>
<dbReference type="InParanoid" id="A0A6J1WP53"/>
<dbReference type="GO" id="GO:0004521">
    <property type="term" value="F:RNA endonuclease activity"/>
    <property type="evidence" value="ECO:0007669"/>
    <property type="project" value="TreeGrafter"/>
</dbReference>
<dbReference type="InterPro" id="IPR050662">
    <property type="entry name" value="Sec-metab_biosynth-thioest"/>
</dbReference>
<dbReference type="InterPro" id="IPR036866">
    <property type="entry name" value="RibonucZ/Hydroxyglut_hydro"/>
</dbReference>
<evidence type="ECO:0000256" key="1">
    <source>
        <dbReference type="ARBA" id="ARBA00006759"/>
    </source>
</evidence>
<keyword evidence="7" id="KW-1185">Reference proteome</keyword>
<evidence type="ECO:0000313" key="7">
    <source>
        <dbReference type="Proteomes" id="UP001652740"/>
    </source>
</evidence>
<organism evidence="7 8">
    <name type="scientific">Galleria mellonella</name>
    <name type="common">Greater wax moth</name>
    <dbReference type="NCBI Taxonomy" id="7137"/>
    <lineage>
        <taxon>Eukaryota</taxon>
        <taxon>Metazoa</taxon>
        <taxon>Ecdysozoa</taxon>
        <taxon>Arthropoda</taxon>
        <taxon>Hexapoda</taxon>
        <taxon>Insecta</taxon>
        <taxon>Pterygota</taxon>
        <taxon>Neoptera</taxon>
        <taxon>Endopterygota</taxon>
        <taxon>Lepidoptera</taxon>
        <taxon>Glossata</taxon>
        <taxon>Ditrysia</taxon>
        <taxon>Pyraloidea</taxon>
        <taxon>Pyralidae</taxon>
        <taxon>Galleriinae</taxon>
        <taxon>Galleria</taxon>
    </lineage>
</organism>
<evidence type="ECO:0000256" key="4">
    <source>
        <dbReference type="ARBA" id="ARBA00022833"/>
    </source>
</evidence>
<evidence type="ECO:0000259" key="6">
    <source>
        <dbReference type="SMART" id="SM00849"/>
    </source>
</evidence>
<keyword evidence="3" id="KW-0378">Hydrolase</keyword>
<keyword evidence="2" id="KW-0479">Metal-binding</keyword>
<dbReference type="InterPro" id="IPR036388">
    <property type="entry name" value="WH-like_DNA-bd_sf"/>
</dbReference>
<comment type="similarity">
    <text evidence="1">Belongs to the metallo-beta-lactamase superfamily. Glyoxalase II family.</text>
</comment>
<dbReference type="Pfam" id="PF00753">
    <property type="entry name" value="Lactamase_B"/>
    <property type="match status" value="1"/>
</dbReference>
<dbReference type="GO" id="GO:0005759">
    <property type="term" value="C:mitochondrial matrix"/>
    <property type="evidence" value="ECO:0007669"/>
    <property type="project" value="TreeGrafter"/>
</dbReference>
<feature type="signal peptide" evidence="5">
    <location>
        <begin position="1"/>
        <end position="21"/>
    </location>
</feature>
<dbReference type="PANTHER" id="PTHR23131:SF0">
    <property type="entry name" value="ENDORIBONUCLEASE LACTB2"/>
    <property type="match status" value="1"/>
</dbReference>
<sequence>MFLFLLFIIVVAIIFVKERSANFESNYIVPKMAAVIPAVTKLSSQVIRILGCNPGPMTLQGTNTYLIGTGRNRILLDTGDKDVQEYQKHLSEVVQSEKVNIEHIVVTHWHHDHIGGVENIYGSIAAKPLIWKHKRSSDDSPDSELPTEIPINWLSDGQEIKVEGATVKVHHTPGHTTDHVILTLLEENILFSGDCILGEGTAVFEDLYTYMKSLNKILELKPRVIYPGHGNVVEEPIQKIEYYIAHRNQREEQILGALKNNLNKQLNEMDLVKLIYTETPEHLWPAAAYNVNHHLTKLTKENKIKCITVDGETRWQYNVNSNL</sequence>
<dbReference type="PANTHER" id="PTHR23131">
    <property type="entry name" value="ENDORIBONUCLEASE LACTB2"/>
    <property type="match status" value="1"/>
</dbReference>
<evidence type="ECO:0000256" key="5">
    <source>
        <dbReference type="SAM" id="SignalP"/>
    </source>
</evidence>
<dbReference type="Gene3D" id="1.10.10.10">
    <property type="entry name" value="Winged helix-like DNA-binding domain superfamily/Winged helix DNA-binding domain"/>
    <property type="match status" value="1"/>
</dbReference>
<keyword evidence="4" id="KW-0862">Zinc</keyword>
<dbReference type="InterPro" id="IPR041516">
    <property type="entry name" value="LACTB2_WH"/>
</dbReference>
<reference evidence="8" key="1">
    <citation type="submission" date="2025-08" db="UniProtKB">
        <authorList>
            <consortium name="RefSeq"/>
        </authorList>
    </citation>
    <scope>IDENTIFICATION</scope>
    <source>
        <tissue evidence="8">Whole larvae</tissue>
    </source>
</reference>
<dbReference type="GO" id="GO:0031123">
    <property type="term" value="P:RNA 3'-end processing"/>
    <property type="evidence" value="ECO:0007669"/>
    <property type="project" value="UniProtKB-ARBA"/>
</dbReference>
<feature type="domain" description="Metallo-beta-lactamase" evidence="6">
    <location>
        <begin position="61"/>
        <end position="229"/>
    </location>
</feature>
<feature type="chain" id="PRO_5047162244" evidence="5">
    <location>
        <begin position="22"/>
        <end position="323"/>
    </location>
</feature>
<evidence type="ECO:0000313" key="8">
    <source>
        <dbReference type="RefSeq" id="XP_026757012.3"/>
    </source>
</evidence>
<dbReference type="AlphaFoldDB" id="A0A6J1WP53"/>
<dbReference type="GeneID" id="113516744"/>
<dbReference type="GO" id="GO:0003727">
    <property type="term" value="F:single-stranded RNA binding"/>
    <property type="evidence" value="ECO:0007669"/>
    <property type="project" value="TreeGrafter"/>
</dbReference>
<dbReference type="Gene3D" id="3.60.15.10">
    <property type="entry name" value="Ribonuclease Z/Hydroxyacylglutathione hydrolase-like"/>
    <property type="match status" value="1"/>
</dbReference>
<evidence type="ECO:0000256" key="2">
    <source>
        <dbReference type="ARBA" id="ARBA00022723"/>
    </source>
</evidence>
<evidence type="ECO:0000256" key="3">
    <source>
        <dbReference type="ARBA" id="ARBA00022801"/>
    </source>
</evidence>
<accession>A0A6J1WP53</accession>
<gene>
    <name evidence="8" type="primary">LOC113516744</name>
</gene>
<dbReference type="GO" id="GO:0046872">
    <property type="term" value="F:metal ion binding"/>
    <property type="evidence" value="ECO:0007669"/>
    <property type="project" value="UniProtKB-KW"/>
</dbReference>
<dbReference type="SUPFAM" id="SSF56281">
    <property type="entry name" value="Metallo-hydrolase/oxidoreductase"/>
    <property type="match status" value="1"/>
</dbReference>
<dbReference type="FunCoup" id="A0A6J1WP53">
    <property type="interactions" value="1055"/>
</dbReference>
<proteinExistence type="inferred from homology"/>
<protein>
    <submittedName>
        <fullName evidence="8">Beta-lactamase-like protein 2 homolog isoform X1</fullName>
    </submittedName>
</protein>
<dbReference type="CDD" id="cd07722">
    <property type="entry name" value="LACTB2-like_MBL-fold"/>
    <property type="match status" value="1"/>
</dbReference>
<dbReference type="GO" id="GO:0016787">
    <property type="term" value="F:hydrolase activity"/>
    <property type="evidence" value="ECO:0007669"/>
    <property type="project" value="UniProtKB-KW"/>
</dbReference>